<feature type="non-terminal residue" evidence="7">
    <location>
        <position position="1"/>
    </location>
</feature>
<dbReference type="OrthoDB" id="420076at2759"/>
<feature type="compositionally biased region" description="Acidic residues" evidence="5">
    <location>
        <begin position="423"/>
        <end position="432"/>
    </location>
</feature>
<keyword evidence="1" id="KW-0479">Metal-binding</keyword>
<evidence type="ECO:0000256" key="1">
    <source>
        <dbReference type="ARBA" id="ARBA00022723"/>
    </source>
</evidence>
<dbReference type="SUPFAM" id="SSF81606">
    <property type="entry name" value="PP2C-like"/>
    <property type="match status" value="1"/>
</dbReference>
<dbReference type="PANTHER" id="PTHR13832">
    <property type="entry name" value="PROTEIN PHOSPHATASE 2C"/>
    <property type="match status" value="1"/>
</dbReference>
<dbReference type="Pfam" id="PF00481">
    <property type="entry name" value="PP2C"/>
    <property type="match status" value="1"/>
</dbReference>
<feature type="compositionally biased region" description="Low complexity" evidence="5">
    <location>
        <begin position="1"/>
        <end position="16"/>
    </location>
</feature>
<dbReference type="PROSITE" id="PS01032">
    <property type="entry name" value="PPM_1"/>
    <property type="match status" value="1"/>
</dbReference>
<evidence type="ECO:0000313" key="7">
    <source>
        <dbReference type="EMBL" id="KLO19449.1"/>
    </source>
</evidence>
<dbReference type="Gene3D" id="3.60.40.10">
    <property type="entry name" value="PPM-type phosphatase domain"/>
    <property type="match status" value="2"/>
</dbReference>
<evidence type="ECO:0000256" key="5">
    <source>
        <dbReference type="SAM" id="MobiDB-lite"/>
    </source>
</evidence>
<feature type="domain" description="PPM-type phosphatase" evidence="6">
    <location>
        <begin position="95"/>
        <end position="590"/>
    </location>
</feature>
<protein>
    <submittedName>
        <fullName evidence="7">Protein serine/threonine phosphatase 2C</fullName>
    </submittedName>
</protein>
<organism evidence="7 8">
    <name type="scientific">Schizopora paradoxa</name>
    <dbReference type="NCBI Taxonomy" id="27342"/>
    <lineage>
        <taxon>Eukaryota</taxon>
        <taxon>Fungi</taxon>
        <taxon>Dikarya</taxon>
        <taxon>Basidiomycota</taxon>
        <taxon>Agaricomycotina</taxon>
        <taxon>Agaricomycetes</taxon>
        <taxon>Hymenochaetales</taxon>
        <taxon>Schizoporaceae</taxon>
        <taxon>Schizopora</taxon>
    </lineage>
</organism>
<feature type="region of interest" description="Disordered" evidence="5">
    <location>
        <begin position="392"/>
        <end position="473"/>
    </location>
</feature>
<evidence type="ECO:0000256" key="3">
    <source>
        <dbReference type="ARBA" id="ARBA00022912"/>
    </source>
</evidence>
<name>A0A0H2S6B5_9AGAM</name>
<dbReference type="SMART" id="SM00332">
    <property type="entry name" value="PP2Cc"/>
    <property type="match status" value="1"/>
</dbReference>
<dbReference type="CDD" id="cd00143">
    <property type="entry name" value="PP2Cc"/>
    <property type="match status" value="1"/>
</dbReference>
<evidence type="ECO:0000313" key="8">
    <source>
        <dbReference type="Proteomes" id="UP000053477"/>
    </source>
</evidence>
<evidence type="ECO:0000259" key="6">
    <source>
        <dbReference type="PROSITE" id="PS51746"/>
    </source>
</evidence>
<keyword evidence="3 4" id="KW-0904">Protein phosphatase</keyword>
<dbReference type="GO" id="GO:0046872">
    <property type="term" value="F:metal ion binding"/>
    <property type="evidence" value="ECO:0007669"/>
    <property type="project" value="UniProtKB-KW"/>
</dbReference>
<dbReference type="PROSITE" id="PS51746">
    <property type="entry name" value="PPM_2"/>
    <property type="match status" value="1"/>
</dbReference>
<sequence>MTTTNNTAATATTTTTSDGGHSGDPGGVYDETDLGHPGYSFRYRLLAEPHLTRELTRQALAKRYQLGDATGTSKGGDSTSRGAAYSVSLQPCCEPDALSQDRLSVESWTINNESWTFAGVFDGHGGHEAADYTVQALPSQIRSALSSYLSSSSTGAHASSSSAVEPEAISKLLASTITAFDERIGQALLALFPRGEAQVATMSDEEIDELMNDQEKGGTNAAILSHCMRGTTALVALVDPARENLWVVNLGDCIAVLGEAGEKSNPETPARSIVLNALHNGGNPTEFERIEREHPGEPECMLRKRVLGALAVTRAIGDHTFKLPAVYTDRIFLNARVRFKTMTPMHEVVPRIRTPPYVSNTPEVKHVALGTAFNGGSLSTAEMDAVRKVIQGKKSGEGKVEEGKALPDEADPPPPTPLRDDGDVVEQGDGFDVEVVPPTPKVPGAVPSRFDDSDSDDGSDVSTASEGDDNAGFRHAVSEQLARNTEYGSMVTDGAANRALQHSKDCQRFLILASDGLQFLYDDEVKAEKWADVVGQALVANDGGDGMDNPALSLLRDGLGGTDPKRVSSMLTVELGDRWMDDTTIVVLPL</sequence>
<evidence type="ECO:0000256" key="4">
    <source>
        <dbReference type="RuleBase" id="RU003465"/>
    </source>
</evidence>
<keyword evidence="8" id="KW-1185">Reference proteome</keyword>
<dbReference type="Proteomes" id="UP000053477">
    <property type="component" value="Unassembled WGS sequence"/>
</dbReference>
<feature type="region of interest" description="Disordered" evidence="5">
    <location>
        <begin position="1"/>
        <end position="31"/>
    </location>
</feature>
<dbReference type="InParanoid" id="A0A0H2S6B5"/>
<dbReference type="InterPro" id="IPR000222">
    <property type="entry name" value="PP2C_BS"/>
</dbReference>
<dbReference type="InterPro" id="IPR001932">
    <property type="entry name" value="PPM-type_phosphatase-like_dom"/>
</dbReference>
<dbReference type="EMBL" id="KQ085886">
    <property type="protein sequence ID" value="KLO19449.1"/>
    <property type="molecule type" value="Genomic_DNA"/>
</dbReference>
<dbReference type="GO" id="GO:0004722">
    <property type="term" value="F:protein serine/threonine phosphatase activity"/>
    <property type="evidence" value="ECO:0007669"/>
    <property type="project" value="InterPro"/>
</dbReference>
<evidence type="ECO:0000256" key="2">
    <source>
        <dbReference type="ARBA" id="ARBA00022801"/>
    </source>
</evidence>
<dbReference type="PANTHER" id="PTHR13832:SF792">
    <property type="entry name" value="GM14286P"/>
    <property type="match status" value="1"/>
</dbReference>
<reference evidence="7 8" key="1">
    <citation type="submission" date="2015-04" db="EMBL/GenBank/DDBJ databases">
        <title>Complete genome sequence of Schizopora paradoxa KUC8140, a cosmopolitan wood degrader in East Asia.</title>
        <authorList>
            <consortium name="DOE Joint Genome Institute"/>
            <person name="Min B."/>
            <person name="Park H."/>
            <person name="Jang Y."/>
            <person name="Kim J.-J."/>
            <person name="Kim K.H."/>
            <person name="Pangilinan J."/>
            <person name="Lipzen A."/>
            <person name="Riley R."/>
            <person name="Grigoriev I.V."/>
            <person name="Spatafora J.W."/>
            <person name="Choi I.-G."/>
        </authorList>
    </citation>
    <scope>NUCLEOTIDE SEQUENCE [LARGE SCALE GENOMIC DNA]</scope>
    <source>
        <strain evidence="7 8">KUC8140</strain>
    </source>
</reference>
<gene>
    <name evidence="7" type="ORF">SCHPADRAFT_924386</name>
</gene>
<dbReference type="AlphaFoldDB" id="A0A0H2S6B5"/>
<feature type="compositionally biased region" description="Basic and acidic residues" evidence="5">
    <location>
        <begin position="394"/>
        <end position="407"/>
    </location>
</feature>
<accession>A0A0H2S6B5</accession>
<dbReference type="InterPro" id="IPR015655">
    <property type="entry name" value="PP2C"/>
</dbReference>
<dbReference type="STRING" id="27342.A0A0H2S6B5"/>
<comment type="similarity">
    <text evidence="4">Belongs to the PP2C family.</text>
</comment>
<keyword evidence="2 4" id="KW-0378">Hydrolase</keyword>
<proteinExistence type="inferred from homology"/>
<dbReference type="InterPro" id="IPR036457">
    <property type="entry name" value="PPM-type-like_dom_sf"/>
</dbReference>